<dbReference type="InterPro" id="IPR000834">
    <property type="entry name" value="Peptidase_M14"/>
</dbReference>
<dbReference type="CDD" id="cd06237">
    <property type="entry name" value="M14_Nna1-like"/>
    <property type="match status" value="1"/>
</dbReference>
<organism evidence="5 6">
    <name type="scientific">Luteolibacter ambystomatis</name>
    <dbReference type="NCBI Taxonomy" id="2824561"/>
    <lineage>
        <taxon>Bacteria</taxon>
        <taxon>Pseudomonadati</taxon>
        <taxon>Verrucomicrobiota</taxon>
        <taxon>Verrucomicrobiia</taxon>
        <taxon>Verrucomicrobiales</taxon>
        <taxon>Verrucomicrobiaceae</taxon>
        <taxon>Luteolibacter</taxon>
    </lineage>
</organism>
<dbReference type="PROSITE" id="PS52035">
    <property type="entry name" value="PEPTIDASE_M14"/>
    <property type="match status" value="1"/>
</dbReference>
<dbReference type="SUPFAM" id="SSF53187">
    <property type="entry name" value="Zn-dependent exopeptidases"/>
    <property type="match status" value="1"/>
</dbReference>
<evidence type="ECO:0000259" key="4">
    <source>
        <dbReference type="PROSITE" id="PS52035"/>
    </source>
</evidence>
<gene>
    <name evidence="5" type="ORF">KBB96_10575</name>
</gene>
<dbReference type="Proteomes" id="UP000676169">
    <property type="component" value="Chromosome"/>
</dbReference>
<feature type="chain" id="PRO_5037217404" description="Peptidase M14 domain-containing protein" evidence="3">
    <location>
        <begin position="24"/>
        <end position="404"/>
    </location>
</feature>
<accession>A0A975G5V4</accession>
<dbReference type="KEGG" id="lamb:KBB96_10575"/>
<dbReference type="GO" id="GO:0004181">
    <property type="term" value="F:metallocarboxypeptidase activity"/>
    <property type="evidence" value="ECO:0007669"/>
    <property type="project" value="InterPro"/>
</dbReference>
<evidence type="ECO:0000256" key="2">
    <source>
        <dbReference type="PROSITE-ProRule" id="PRU01379"/>
    </source>
</evidence>
<evidence type="ECO:0000313" key="5">
    <source>
        <dbReference type="EMBL" id="QUE49316.1"/>
    </source>
</evidence>
<dbReference type="EMBL" id="CP073100">
    <property type="protein sequence ID" value="QUE49316.1"/>
    <property type="molecule type" value="Genomic_DNA"/>
</dbReference>
<sequence>MSRPSSRWLVGMAAVFLLPSSFAKDLPPAEKHIRRIWEFEDAGVSFNDDFSQGRLNGCEQAGTDEFKLTLSPENEPINPSPWYAFKVTSATARTLKLHFVLTAEGSVLRPRLSTDGKTWTELPKEGFVSKRDTREAWATIQAGPRPLWVAAQELLGIADLEQWMDRKARLPFAKEEPVGKSIEGRTLRSLTFGEGDAKNLVFVIGRQHPPEVTGSMALMQFVDTITADTDLARRYRAKFKTLVIPLVNPDGVEHGHWRSNMGGVDTNRDWKAFSQPETRAVSEALVRIGKSPGVKPYLFIDFHSTGEDVFYTQQDKDPTFPPDFTRRWLGAIHGRFPDYKFKREDAHNVGVPTSKGWAYETFGTPAITYELGYSTDRKLIRTVCEGAAEEMMKLLLEDEAKPKP</sequence>
<evidence type="ECO:0000256" key="3">
    <source>
        <dbReference type="SAM" id="SignalP"/>
    </source>
</evidence>
<proteinExistence type="inferred from homology"/>
<dbReference type="Gene3D" id="2.60.40.3120">
    <property type="match status" value="1"/>
</dbReference>
<evidence type="ECO:0000256" key="1">
    <source>
        <dbReference type="ARBA" id="ARBA00001947"/>
    </source>
</evidence>
<protein>
    <recommendedName>
        <fullName evidence="4">Peptidase M14 domain-containing protein</fullName>
    </recommendedName>
</protein>
<dbReference type="AlphaFoldDB" id="A0A975G5V4"/>
<reference evidence="5" key="1">
    <citation type="submission" date="2021-04" db="EMBL/GenBank/DDBJ databases">
        <title>Luteolibacter sp. 32A isolated from the skin of an Anderson's salamander (Ambystoma andersonii).</title>
        <authorList>
            <person name="Spergser J."/>
            <person name="Busse H.-J."/>
        </authorList>
    </citation>
    <scope>NUCLEOTIDE SEQUENCE</scope>
    <source>
        <strain evidence="5">32A</strain>
    </source>
</reference>
<comment type="similarity">
    <text evidence="2">Belongs to the peptidase M14 family.</text>
</comment>
<name>A0A975G5V4_9BACT</name>
<evidence type="ECO:0000313" key="6">
    <source>
        <dbReference type="Proteomes" id="UP000676169"/>
    </source>
</evidence>
<keyword evidence="3" id="KW-0732">Signal</keyword>
<feature type="active site" description="Proton donor/acceptor" evidence="2">
    <location>
        <position position="370"/>
    </location>
</feature>
<dbReference type="Pfam" id="PF00246">
    <property type="entry name" value="Peptidase_M14"/>
    <property type="match status" value="1"/>
</dbReference>
<dbReference type="RefSeq" id="WP_211629377.1">
    <property type="nucleotide sequence ID" value="NZ_CP073100.1"/>
</dbReference>
<dbReference type="GO" id="GO:0008270">
    <property type="term" value="F:zinc ion binding"/>
    <property type="evidence" value="ECO:0007669"/>
    <property type="project" value="InterPro"/>
</dbReference>
<dbReference type="GO" id="GO:0006508">
    <property type="term" value="P:proteolysis"/>
    <property type="evidence" value="ECO:0007669"/>
    <property type="project" value="InterPro"/>
</dbReference>
<dbReference type="PANTHER" id="PTHR12756:SF11">
    <property type="entry name" value="CYTOSOLIC CARBOXYPEPTIDASE 1"/>
    <property type="match status" value="1"/>
</dbReference>
<dbReference type="Gene3D" id="3.40.630.10">
    <property type="entry name" value="Zn peptidases"/>
    <property type="match status" value="1"/>
</dbReference>
<dbReference type="InterPro" id="IPR050821">
    <property type="entry name" value="Cytosolic_carboxypeptidase"/>
</dbReference>
<comment type="cofactor">
    <cofactor evidence="1">
        <name>Zn(2+)</name>
        <dbReference type="ChEBI" id="CHEBI:29105"/>
    </cofactor>
</comment>
<feature type="domain" description="Peptidase M14" evidence="4">
    <location>
        <begin position="153"/>
        <end position="398"/>
    </location>
</feature>
<keyword evidence="6" id="KW-1185">Reference proteome</keyword>
<dbReference type="SMART" id="SM00631">
    <property type="entry name" value="Zn_pept"/>
    <property type="match status" value="1"/>
</dbReference>
<feature type="signal peptide" evidence="3">
    <location>
        <begin position="1"/>
        <end position="23"/>
    </location>
</feature>
<dbReference type="PANTHER" id="PTHR12756">
    <property type="entry name" value="CYTOSOLIC CARBOXYPEPTIDASE"/>
    <property type="match status" value="1"/>
</dbReference>